<evidence type="ECO:0000259" key="3">
    <source>
        <dbReference type="SMART" id="SM00822"/>
    </source>
</evidence>
<dbReference type="InterPro" id="IPR020904">
    <property type="entry name" value="Sc_DH/Rdtase_CS"/>
</dbReference>
<dbReference type="EMBL" id="CP118605">
    <property type="protein sequence ID" value="WGL16879.1"/>
    <property type="molecule type" value="Genomic_DNA"/>
</dbReference>
<dbReference type="SUPFAM" id="SSF51735">
    <property type="entry name" value="NAD(P)-binding Rossmann-fold domains"/>
    <property type="match status" value="1"/>
</dbReference>
<evidence type="ECO:0000256" key="1">
    <source>
        <dbReference type="ARBA" id="ARBA00006484"/>
    </source>
</evidence>
<evidence type="ECO:0000256" key="2">
    <source>
        <dbReference type="ARBA" id="ARBA00023002"/>
    </source>
</evidence>
<dbReference type="PROSITE" id="PS00061">
    <property type="entry name" value="ADH_SHORT"/>
    <property type="match status" value="1"/>
</dbReference>
<dbReference type="PRINTS" id="PR00081">
    <property type="entry name" value="GDHRDH"/>
</dbReference>
<dbReference type="SMART" id="SM00822">
    <property type="entry name" value="PKS_KR"/>
    <property type="match status" value="1"/>
</dbReference>
<evidence type="ECO:0000313" key="4">
    <source>
        <dbReference type="EMBL" id="WGL16879.1"/>
    </source>
</evidence>
<organism evidence="4 5">
    <name type="scientific">Microbulbifer bruguierae</name>
    <dbReference type="NCBI Taxonomy" id="3029061"/>
    <lineage>
        <taxon>Bacteria</taxon>
        <taxon>Pseudomonadati</taxon>
        <taxon>Pseudomonadota</taxon>
        <taxon>Gammaproteobacteria</taxon>
        <taxon>Cellvibrionales</taxon>
        <taxon>Microbulbiferaceae</taxon>
        <taxon>Microbulbifer</taxon>
    </lineage>
</organism>
<dbReference type="PANTHER" id="PTHR44196">
    <property type="entry name" value="DEHYDROGENASE/REDUCTASE SDR FAMILY MEMBER 7B"/>
    <property type="match status" value="1"/>
</dbReference>
<dbReference type="PANTHER" id="PTHR44196:SF1">
    <property type="entry name" value="DEHYDROGENASE_REDUCTASE SDR FAMILY MEMBER 7B"/>
    <property type="match status" value="1"/>
</dbReference>
<gene>
    <name evidence="4" type="ORF">PVT68_00940</name>
</gene>
<sequence>MNRQTEVLSSADSARLAGKKIVWVTGASSGIGEALVRQLVEEGHFVIISGRNRDALLTIQQPTPKLIRVLPCDVGDDGAMSDAGRALAEITDQLDLVIACAGICEYEDDLKLDIELYRRVFNANFFGVVNTLHYALPLLANSRTPVFAAVGSLSSVVGFPRAEAYGASKAALSYFLDAVRADTSRVRLRTVLIRPGFIDTPLTESNDFSMPFLMSPQQAAQRILRGLEGKRSIIDFPRRLSWPLRLLGFFRPVWYKLCAPRITRIRKLRNT</sequence>
<dbReference type="InterPro" id="IPR002347">
    <property type="entry name" value="SDR_fam"/>
</dbReference>
<accession>A0ABY8NEM7</accession>
<feature type="domain" description="Ketoreductase" evidence="3">
    <location>
        <begin position="20"/>
        <end position="201"/>
    </location>
</feature>
<comment type="similarity">
    <text evidence="1">Belongs to the short-chain dehydrogenases/reductases (SDR) family.</text>
</comment>
<dbReference type="RefSeq" id="WP_280320699.1">
    <property type="nucleotide sequence ID" value="NZ_CP118605.1"/>
</dbReference>
<dbReference type="InterPro" id="IPR036291">
    <property type="entry name" value="NAD(P)-bd_dom_sf"/>
</dbReference>
<protein>
    <submittedName>
        <fullName evidence="4">SDR family NAD(P)-dependent oxidoreductase</fullName>
    </submittedName>
</protein>
<reference evidence="4 5" key="1">
    <citation type="submission" date="2023-02" db="EMBL/GenBank/DDBJ databases">
        <title>Description and genomic characterization of Microbulbifer bruguierae sp. nov., isolated from the sediment of mangrove plant Bruguiera sexangula.</title>
        <authorList>
            <person name="Long M."/>
        </authorList>
    </citation>
    <scope>NUCLEOTIDE SEQUENCE [LARGE SCALE GENOMIC DNA]</scope>
    <source>
        <strain evidence="4 5">H12</strain>
    </source>
</reference>
<name>A0ABY8NEM7_9GAMM</name>
<proteinExistence type="inferred from homology"/>
<evidence type="ECO:0000313" key="5">
    <source>
        <dbReference type="Proteomes" id="UP001236500"/>
    </source>
</evidence>
<dbReference type="Pfam" id="PF00106">
    <property type="entry name" value="adh_short"/>
    <property type="match status" value="1"/>
</dbReference>
<keyword evidence="5" id="KW-1185">Reference proteome</keyword>
<dbReference type="InterPro" id="IPR057326">
    <property type="entry name" value="KR_dom"/>
</dbReference>
<keyword evidence="2" id="KW-0560">Oxidoreductase</keyword>
<dbReference type="Proteomes" id="UP001236500">
    <property type="component" value="Chromosome"/>
</dbReference>
<dbReference type="Gene3D" id="3.40.50.720">
    <property type="entry name" value="NAD(P)-binding Rossmann-like Domain"/>
    <property type="match status" value="1"/>
</dbReference>